<accession>A0AAD2B3M7</accession>
<dbReference type="SMART" id="SM00822">
    <property type="entry name" value="PKS_KR"/>
    <property type="match status" value="1"/>
</dbReference>
<dbReference type="CDD" id="cd05233">
    <property type="entry name" value="SDR_c"/>
    <property type="match status" value="1"/>
</dbReference>
<comment type="caution">
    <text evidence="3">The sequence shown here is derived from an EMBL/GenBank/DDBJ whole genome shotgun (WGS) entry which is preliminary data.</text>
</comment>
<protein>
    <submittedName>
        <fullName evidence="3">3-oxoacyl-[acyl-carrier-protein] reductase FabG</fullName>
        <ecNumber evidence="3">1.1.1.100</ecNumber>
    </submittedName>
</protein>
<dbReference type="InterPro" id="IPR002347">
    <property type="entry name" value="SDR_fam"/>
</dbReference>
<evidence type="ECO:0000259" key="2">
    <source>
        <dbReference type="SMART" id="SM00822"/>
    </source>
</evidence>
<dbReference type="InterPro" id="IPR050259">
    <property type="entry name" value="SDR"/>
</dbReference>
<dbReference type="Gene3D" id="3.40.50.720">
    <property type="entry name" value="NAD(P)-binding Rossmann-like Domain"/>
    <property type="match status" value="1"/>
</dbReference>
<comment type="similarity">
    <text evidence="1">Belongs to the short-chain dehydrogenases/reductases (SDR) family.</text>
</comment>
<dbReference type="InterPro" id="IPR036291">
    <property type="entry name" value="NAD(P)-bd_dom_sf"/>
</dbReference>
<dbReference type="PROSITE" id="PS00061">
    <property type="entry name" value="ADH_SHORT"/>
    <property type="match status" value="1"/>
</dbReference>
<dbReference type="FunFam" id="3.40.50.720:FF:000084">
    <property type="entry name" value="Short-chain dehydrogenase reductase"/>
    <property type="match status" value="1"/>
</dbReference>
<dbReference type="InterPro" id="IPR057326">
    <property type="entry name" value="KR_dom"/>
</dbReference>
<dbReference type="PANTHER" id="PTHR42879">
    <property type="entry name" value="3-OXOACYL-(ACYL-CARRIER-PROTEIN) REDUCTASE"/>
    <property type="match status" value="1"/>
</dbReference>
<dbReference type="PRINTS" id="PR00080">
    <property type="entry name" value="SDRFAMILY"/>
</dbReference>
<sequence>MWRGVLVLLHIPFLNAMDLHLQNKLALVTGSTKGIGHAIAVALAAEGARVIVNGRTQASVDDAIARVRTEVPDAQVEGFAGDLSNAEQADALVARFPKVDILINNLGIFDPKPFEEIDDAEWQHFFNVNVLSGARLSRAYLPGMRAQNWGRIVFISSESGVQIPVEMIHYGVTKTALLGLSRGLAELTAGTAITVNAVLPGPTRSEGVDEFVEKLSGGQSFEAFEKTFFETARPTSLIKRFASTKEVANLVAYVASPLSSATTGAALRVDGGVVKSAF</sequence>
<dbReference type="GO" id="GO:0004316">
    <property type="term" value="F:3-oxoacyl-[acyl-carrier-protein] reductase (NADPH) activity"/>
    <property type="evidence" value="ECO:0007669"/>
    <property type="project" value="UniProtKB-EC"/>
</dbReference>
<dbReference type="InterPro" id="IPR020904">
    <property type="entry name" value="Sc_DH/Rdtase_CS"/>
</dbReference>
<feature type="domain" description="Ketoreductase" evidence="2">
    <location>
        <begin position="24"/>
        <end position="211"/>
    </location>
</feature>
<gene>
    <name evidence="3" type="primary">fabG_7</name>
    <name evidence="3" type="ORF">LMG18091_03274</name>
</gene>
<organism evidence="3 4">
    <name type="scientific">Ralstonia wenshanensis</name>
    <dbReference type="NCBI Taxonomy" id="2842456"/>
    <lineage>
        <taxon>Bacteria</taxon>
        <taxon>Pseudomonadati</taxon>
        <taxon>Pseudomonadota</taxon>
        <taxon>Betaproteobacteria</taxon>
        <taxon>Burkholderiales</taxon>
        <taxon>Burkholderiaceae</taxon>
        <taxon>Ralstonia</taxon>
    </lineage>
</organism>
<evidence type="ECO:0000313" key="4">
    <source>
        <dbReference type="Proteomes" id="UP001189915"/>
    </source>
</evidence>
<dbReference type="EMBL" id="CATWAF010000004">
    <property type="protein sequence ID" value="CAJ0700782.1"/>
    <property type="molecule type" value="Genomic_DNA"/>
</dbReference>
<keyword evidence="4" id="KW-1185">Reference proteome</keyword>
<dbReference type="EC" id="1.1.1.100" evidence="3"/>
<dbReference type="AlphaFoldDB" id="A0AAD2B3M7"/>
<proteinExistence type="inferred from homology"/>
<evidence type="ECO:0000313" key="3">
    <source>
        <dbReference type="EMBL" id="CAJ0700782.1"/>
    </source>
</evidence>
<dbReference type="Proteomes" id="UP001189915">
    <property type="component" value="Unassembled WGS sequence"/>
</dbReference>
<dbReference type="PRINTS" id="PR00081">
    <property type="entry name" value="GDHRDH"/>
</dbReference>
<keyword evidence="3" id="KW-0560">Oxidoreductase</keyword>
<reference evidence="3 4" key="1">
    <citation type="submission" date="2023-07" db="EMBL/GenBank/DDBJ databases">
        <authorList>
            <person name="Peeters C."/>
        </authorList>
    </citation>
    <scope>NUCLEOTIDE SEQUENCE [LARGE SCALE GENOMIC DNA]</scope>
    <source>
        <strain evidence="3 4">LMG 18091</strain>
    </source>
</reference>
<evidence type="ECO:0000256" key="1">
    <source>
        <dbReference type="ARBA" id="ARBA00006484"/>
    </source>
</evidence>
<dbReference type="SUPFAM" id="SSF51735">
    <property type="entry name" value="NAD(P)-binding Rossmann-fold domains"/>
    <property type="match status" value="1"/>
</dbReference>
<dbReference type="GO" id="GO:0032787">
    <property type="term" value="P:monocarboxylic acid metabolic process"/>
    <property type="evidence" value="ECO:0007669"/>
    <property type="project" value="UniProtKB-ARBA"/>
</dbReference>
<dbReference type="PANTHER" id="PTHR42879:SF2">
    <property type="entry name" value="3-OXOACYL-[ACYL-CARRIER-PROTEIN] REDUCTASE FABG"/>
    <property type="match status" value="1"/>
</dbReference>
<name>A0AAD2B3M7_9RALS</name>
<dbReference type="Pfam" id="PF13561">
    <property type="entry name" value="adh_short_C2"/>
    <property type="match status" value="1"/>
</dbReference>